<dbReference type="SUPFAM" id="SSF53474">
    <property type="entry name" value="alpha/beta-Hydrolases"/>
    <property type="match status" value="1"/>
</dbReference>
<dbReference type="Pfam" id="PF00931">
    <property type="entry name" value="NB-ARC"/>
    <property type="match status" value="1"/>
</dbReference>
<evidence type="ECO:0000256" key="1">
    <source>
        <dbReference type="SAM" id="MobiDB-lite"/>
    </source>
</evidence>
<proteinExistence type="predicted"/>
<dbReference type="SUPFAM" id="SSF52540">
    <property type="entry name" value="P-loop containing nucleoside triphosphate hydrolases"/>
    <property type="match status" value="1"/>
</dbReference>
<reference evidence="3" key="2">
    <citation type="submission" date="2023-06" db="EMBL/GenBank/DDBJ databases">
        <authorList>
            <consortium name="Lawrence Berkeley National Laboratory"/>
            <person name="Mondo S.J."/>
            <person name="Hensen N."/>
            <person name="Bonometti L."/>
            <person name="Westerberg I."/>
            <person name="Brannstrom I.O."/>
            <person name="Guillou S."/>
            <person name="Cros-Aarteil S."/>
            <person name="Calhoun S."/>
            <person name="Haridas S."/>
            <person name="Kuo A."/>
            <person name="Pangilinan J."/>
            <person name="Riley R."/>
            <person name="Labutti K."/>
            <person name="Andreopoulos B."/>
            <person name="Lipzen A."/>
            <person name="Chen C."/>
            <person name="Yanf M."/>
            <person name="Daum C."/>
            <person name="Ng V."/>
            <person name="Clum A."/>
            <person name="Steindorff A."/>
            <person name="Ohm R."/>
            <person name="Martin F."/>
            <person name="Silar P."/>
            <person name="Natvig D."/>
            <person name="Lalanne C."/>
            <person name="Gautier V."/>
            <person name="Ament-Velasquez S.L."/>
            <person name="Kruys A."/>
            <person name="Hutchinson M.I."/>
            <person name="Powell A.J."/>
            <person name="Barry K."/>
            <person name="Miller A.N."/>
            <person name="Grigoriev I.V."/>
            <person name="Debuchy R."/>
            <person name="Gladieux P."/>
            <person name="Thoren M.H."/>
            <person name="Johannesson H."/>
        </authorList>
    </citation>
    <scope>NUCLEOTIDE SEQUENCE</scope>
    <source>
        <strain evidence="3">CBS 333.67</strain>
    </source>
</reference>
<dbReference type="SUPFAM" id="SSF48452">
    <property type="entry name" value="TPR-like"/>
    <property type="match status" value="2"/>
</dbReference>
<dbReference type="GeneID" id="87884408"/>
<dbReference type="InterPro" id="IPR029058">
    <property type="entry name" value="AB_hydrolase_fold"/>
</dbReference>
<dbReference type="AlphaFoldDB" id="A0AAJ0GMC1"/>
<dbReference type="PANTHER" id="PTHR46082">
    <property type="entry name" value="ATP/GTP-BINDING PROTEIN-RELATED"/>
    <property type="match status" value="1"/>
</dbReference>
<dbReference type="InterPro" id="IPR011990">
    <property type="entry name" value="TPR-like_helical_dom_sf"/>
</dbReference>
<evidence type="ECO:0000313" key="3">
    <source>
        <dbReference type="EMBL" id="KAK3302618.1"/>
    </source>
</evidence>
<dbReference type="RefSeq" id="XP_062718398.1">
    <property type="nucleotide sequence ID" value="XM_062865579.1"/>
</dbReference>
<dbReference type="InterPro" id="IPR027417">
    <property type="entry name" value="P-loop_NTPase"/>
</dbReference>
<dbReference type="Proteomes" id="UP001273166">
    <property type="component" value="Unassembled WGS sequence"/>
</dbReference>
<sequence length="1004" mass="111255">MPVHRIGFTQLSGSHGVRGGPYRVNIIFVHGLRGHPQHTWEDSRDKGSVDRSSVDRGNKNAGTVTSRKRNILKSLFKSKPSSSASISTTTSIADDETSEESSDKLFWPDEYLTQDIPEARVWTYGYNTDAVGGLFQANNKNSVSQHGRDFVVRVEREIQNEDPIIFVAHSLGGIIVKDAIRRSDACRARTKLIIFLGTPHRGSAYAGWGEIASNLALLALQDSNKKIIQTLEVNSEVLDNIHEEFKTIADQFRIRIHSFQEARGISGMKGLHNKVVDDISSKLDLPRSLEAVESIDANHMQMARCGDRADPRYRAIVGVLKQFIHRMVFDENGTRLQQVSSISFTAEARVAKRGGGFDGALTNRAALPCHYIPLPENRRFVGRDRTLDTLKAMLFVRKEWRKVAIVGLGGVGKTQVALQLAYWTKKHQPKFSVFWVPALSNATFEQAFTAMARKLPIQSGGENDDLKESVRRYLSSEAAGPWLLVVDNADDRDILFGSADMPGGISDYLPESDEGLTLFTTRSREVAVSVTGSDVIDLAEMHPQEAAELLEKSLIQKDMVRDEAATAELLEELTYLPLAITQAAAYINIKQVPLAEYVDLLHGTQQDIIGLMSKEFRDNTRYPGSQDAVATTWLVSFDQIRKSDNVAADLLSFISCIEPKGIPQSLLPGSESTGPLVDAIGTLCAYAFLTRRGDSKVFDMHSLVHLATRIWVQREGQTAPTHEKATRHLAAVFPSDDYANRNVWREYLPHAFRVLQHSKELDMEEGSDLLFWVGRCLMVDGRIKEAARSLEEACQWMNRHFAEDHPDWLASQHALATAYQANGQVKDAVTLLEQVVAIKAKTLAEDHPSRLASQHALATAYQDNGQVKDTVTLLEQVVAIKAKTLAEDHPDRLASQHALAIAYQANGQVKDAVTLLEQVVAIKAKTLAEDHPSQLASQHALATAYQDNGQVKDTVMLLEQVVAIKAKTLMEDHPSRLVSQHALAIAYQDNGQVKDAVILLEQVV</sequence>
<feature type="compositionally biased region" description="Basic and acidic residues" evidence="1">
    <location>
        <begin position="38"/>
        <end position="58"/>
    </location>
</feature>
<comment type="caution">
    <text evidence="3">The sequence shown here is derived from an EMBL/GenBank/DDBJ whole genome shotgun (WGS) entry which is preliminary data.</text>
</comment>
<dbReference type="GO" id="GO:0043531">
    <property type="term" value="F:ADP binding"/>
    <property type="evidence" value="ECO:0007669"/>
    <property type="project" value="InterPro"/>
</dbReference>
<dbReference type="Gene3D" id="3.40.50.1820">
    <property type="entry name" value="alpha/beta hydrolase"/>
    <property type="match status" value="1"/>
</dbReference>
<reference evidence="3" key="1">
    <citation type="journal article" date="2023" name="Mol. Phylogenet. Evol.">
        <title>Genome-scale phylogeny and comparative genomics of the fungal order Sordariales.</title>
        <authorList>
            <person name="Hensen N."/>
            <person name="Bonometti L."/>
            <person name="Westerberg I."/>
            <person name="Brannstrom I.O."/>
            <person name="Guillou S."/>
            <person name="Cros-Aarteil S."/>
            <person name="Calhoun S."/>
            <person name="Haridas S."/>
            <person name="Kuo A."/>
            <person name="Mondo S."/>
            <person name="Pangilinan J."/>
            <person name="Riley R."/>
            <person name="LaButti K."/>
            <person name="Andreopoulos B."/>
            <person name="Lipzen A."/>
            <person name="Chen C."/>
            <person name="Yan M."/>
            <person name="Daum C."/>
            <person name="Ng V."/>
            <person name="Clum A."/>
            <person name="Steindorff A."/>
            <person name="Ohm R.A."/>
            <person name="Martin F."/>
            <person name="Silar P."/>
            <person name="Natvig D.O."/>
            <person name="Lalanne C."/>
            <person name="Gautier V."/>
            <person name="Ament-Velasquez S.L."/>
            <person name="Kruys A."/>
            <person name="Hutchinson M.I."/>
            <person name="Powell A.J."/>
            <person name="Barry K."/>
            <person name="Miller A.N."/>
            <person name="Grigoriev I.V."/>
            <person name="Debuchy R."/>
            <person name="Gladieux P."/>
            <person name="Hiltunen Thoren M."/>
            <person name="Johannesson H."/>
        </authorList>
    </citation>
    <scope>NUCLEOTIDE SEQUENCE</scope>
    <source>
        <strain evidence="3">CBS 333.67</strain>
    </source>
</reference>
<feature type="compositionally biased region" description="Low complexity" evidence="1">
    <location>
        <begin position="81"/>
        <end position="92"/>
    </location>
</feature>
<dbReference type="Pfam" id="PF13374">
    <property type="entry name" value="TPR_10"/>
    <property type="match status" value="1"/>
</dbReference>
<dbReference type="EMBL" id="JAUDZG010000007">
    <property type="protein sequence ID" value="KAK3302618.1"/>
    <property type="molecule type" value="Genomic_DNA"/>
</dbReference>
<protein>
    <recommendedName>
        <fullName evidence="2">NB-ARC domain-containing protein</fullName>
    </recommendedName>
</protein>
<dbReference type="InterPro" id="IPR053137">
    <property type="entry name" value="NLR-like"/>
</dbReference>
<accession>A0AAJ0GMC1</accession>
<feature type="domain" description="NB-ARC" evidence="2">
    <location>
        <begin position="384"/>
        <end position="558"/>
    </location>
</feature>
<evidence type="ECO:0000259" key="2">
    <source>
        <dbReference type="Pfam" id="PF00931"/>
    </source>
</evidence>
<feature type="region of interest" description="Disordered" evidence="1">
    <location>
        <begin position="36"/>
        <end position="64"/>
    </location>
</feature>
<gene>
    <name evidence="3" type="ORF">B0T15DRAFT_422797</name>
</gene>
<dbReference type="PANTHER" id="PTHR46082:SF6">
    <property type="entry name" value="AAA+ ATPASE DOMAIN-CONTAINING PROTEIN-RELATED"/>
    <property type="match status" value="1"/>
</dbReference>
<dbReference type="InterPro" id="IPR002182">
    <property type="entry name" value="NB-ARC"/>
</dbReference>
<name>A0AAJ0GMC1_9PEZI</name>
<dbReference type="Gene3D" id="3.40.50.300">
    <property type="entry name" value="P-loop containing nucleotide triphosphate hydrolases"/>
    <property type="match status" value="1"/>
</dbReference>
<feature type="non-terminal residue" evidence="3">
    <location>
        <position position="1004"/>
    </location>
</feature>
<feature type="region of interest" description="Disordered" evidence="1">
    <location>
        <begin position="80"/>
        <end position="101"/>
    </location>
</feature>
<dbReference type="Pfam" id="PF13424">
    <property type="entry name" value="TPR_12"/>
    <property type="match status" value="2"/>
</dbReference>
<organism evidence="3 4">
    <name type="scientific">Chaetomium strumarium</name>
    <dbReference type="NCBI Taxonomy" id="1170767"/>
    <lineage>
        <taxon>Eukaryota</taxon>
        <taxon>Fungi</taxon>
        <taxon>Dikarya</taxon>
        <taxon>Ascomycota</taxon>
        <taxon>Pezizomycotina</taxon>
        <taxon>Sordariomycetes</taxon>
        <taxon>Sordariomycetidae</taxon>
        <taxon>Sordariales</taxon>
        <taxon>Chaetomiaceae</taxon>
        <taxon>Chaetomium</taxon>
    </lineage>
</organism>
<keyword evidence="4" id="KW-1185">Reference proteome</keyword>
<dbReference type="Gene3D" id="1.25.40.10">
    <property type="entry name" value="Tetratricopeptide repeat domain"/>
    <property type="match status" value="2"/>
</dbReference>
<evidence type="ECO:0000313" key="4">
    <source>
        <dbReference type="Proteomes" id="UP001273166"/>
    </source>
</evidence>